<dbReference type="InterPro" id="IPR050362">
    <property type="entry name" value="Cation-dep_OMT"/>
</dbReference>
<dbReference type="SUPFAM" id="SSF53335">
    <property type="entry name" value="S-adenosyl-L-methionine-dependent methyltransferases"/>
    <property type="match status" value="1"/>
</dbReference>
<dbReference type="OrthoDB" id="10251242at2759"/>
<dbReference type="GO" id="GO:0008757">
    <property type="term" value="F:S-adenosylmethionine-dependent methyltransferase activity"/>
    <property type="evidence" value="ECO:0007669"/>
    <property type="project" value="TreeGrafter"/>
</dbReference>
<dbReference type="GO" id="GO:0032259">
    <property type="term" value="P:methylation"/>
    <property type="evidence" value="ECO:0007669"/>
    <property type="project" value="UniProtKB-KW"/>
</dbReference>
<dbReference type="Proteomes" id="UP000245946">
    <property type="component" value="Unassembled WGS sequence"/>
</dbReference>
<evidence type="ECO:0000256" key="2">
    <source>
        <dbReference type="ARBA" id="ARBA00022679"/>
    </source>
</evidence>
<comment type="similarity">
    <text evidence="4">Belongs to the class I-like SAM-binding methyltransferase superfamily. Cation-dependent O-methyltransferase family.</text>
</comment>
<dbReference type="Gene3D" id="3.40.50.150">
    <property type="entry name" value="Vaccinia Virus protein VP39"/>
    <property type="match status" value="1"/>
</dbReference>
<dbReference type="GeneID" id="37267974"/>
<dbReference type="AlphaFoldDB" id="A0A316YZA5"/>
<dbReference type="Pfam" id="PF01596">
    <property type="entry name" value="Methyltransf_3"/>
    <property type="match status" value="1"/>
</dbReference>
<proteinExistence type="inferred from homology"/>
<dbReference type="InterPro" id="IPR029063">
    <property type="entry name" value="SAM-dependent_MTases_sf"/>
</dbReference>
<dbReference type="RefSeq" id="XP_025594751.1">
    <property type="nucleotide sequence ID" value="XM_025740428.1"/>
</dbReference>
<accession>A0A316YZA5</accession>
<evidence type="ECO:0000313" key="5">
    <source>
        <dbReference type="EMBL" id="PWN94472.1"/>
    </source>
</evidence>
<evidence type="ECO:0000256" key="3">
    <source>
        <dbReference type="ARBA" id="ARBA00022691"/>
    </source>
</evidence>
<dbReference type="EMBL" id="KZ819313">
    <property type="protein sequence ID" value="PWN94472.1"/>
    <property type="molecule type" value="Genomic_DNA"/>
</dbReference>
<evidence type="ECO:0000313" key="6">
    <source>
        <dbReference type="Proteomes" id="UP000245946"/>
    </source>
</evidence>
<protein>
    <submittedName>
        <fullName evidence="5">O-methyltransferase</fullName>
    </submittedName>
</protein>
<evidence type="ECO:0000256" key="4">
    <source>
        <dbReference type="ARBA" id="ARBA00023453"/>
    </source>
</evidence>
<dbReference type="PROSITE" id="PS51682">
    <property type="entry name" value="SAM_OMT_I"/>
    <property type="match status" value="1"/>
</dbReference>
<organism evidence="5 6">
    <name type="scientific">Tilletiopsis washingtonensis</name>
    <dbReference type="NCBI Taxonomy" id="58919"/>
    <lineage>
        <taxon>Eukaryota</taxon>
        <taxon>Fungi</taxon>
        <taxon>Dikarya</taxon>
        <taxon>Basidiomycota</taxon>
        <taxon>Ustilaginomycotina</taxon>
        <taxon>Exobasidiomycetes</taxon>
        <taxon>Entylomatales</taxon>
        <taxon>Entylomatales incertae sedis</taxon>
        <taxon>Tilletiopsis</taxon>
    </lineage>
</organism>
<dbReference type="STRING" id="58919.A0A316YZA5"/>
<dbReference type="GO" id="GO:0008171">
    <property type="term" value="F:O-methyltransferase activity"/>
    <property type="evidence" value="ECO:0007669"/>
    <property type="project" value="InterPro"/>
</dbReference>
<reference evidence="5 6" key="1">
    <citation type="journal article" date="2018" name="Mol. Biol. Evol.">
        <title>Broad Genomic Sampling Reveals a Smut Pathogenic Ancestry of the Fungal Clade Ustilaginomycotina.</title>
        <authorList>
            <person name="Kijpornyongpan T."/>
            <person name="Mondo S.J."/>
            <person name="Barry K."/>
            <person name="Sandor L."/>
            <person name="Lee J."/>
            <person name="Lipzen A."/>
            <person name="Pangilinan J."/>
            <person name="LaButti K."/>
            <person name="Hainaut M."/>
            <person name="Henrissat B."/>
            <person name="Grigoriev I.V."/>
            <person name="Spatafora J.W."/>
            <person name="Aime M.C."/>
        </authorList>
    </citation>
    <scope>NUCLEOTIDE SEQUENCE [LARGE SCALE GENOMIC DNA]</scope>
    <source>
        <strain evidence="5 6">MCA 4186</strain>
    </source>
</reference>
<sequence>METPLATALQLVRSAIGSLEGAAGSSSAGALQSLQLAAALLGGLDPYLDASSSRGPPALQALIDETESHDWAGAFRDKKVSFEVTSGWSAGNYEGSFIALVARAIKAKRVLEVGMFTGTTTLCIADSLPKDGKVRGLIALEIDEYFKHLAAPFFAKAGVADIIDVRVGPALESVQAMAGTEEPFDLIFIDADKTGYHDYYETIMSSGLLAKGGVLLVDNTLYKASKEQLGHLQLNADYGRALTAFNKHVNDDARVEASVLPIRDGVTWIMHAK</sequence>
<dbReference type="PANTHER" id="PTHR10509:SF14">
    <property type="entry name" value="CAFFEOYL-COA O-METHYLTRANSFERASE 3-RELATED"/>
    <property type="match status" value="1"/>
</dbReference>
<gene>
    <name evidence="5" type="ORF">FA09DRAFT_303007</name>
</gene>
<dbReference type="PANTHER" id="PTHR10509">
    <property type="entry name" value="O-METHYLTRANSFERASE-RELATED"/>
    <property type="match status" value="1"/>
</dbReference>
<name>A0A316YZA5_9BASI</name>
<keyword evidence="1 5" id="KW-0489">Methyltransferase</keyword>
<keyword evidence="6" id="KW-1185">Reference proteome</keyword>
<keyword evidence="3" id="KW-0949">S-adenosyl-L-methionine</keyword>
<evidence type="ECO:0000256" key="1">
    <source>
        <dbReference type="ARBA" id="ARBA00022603"/>
    </source>
</evidence>
<dbReference type="InterPro" id="IPR002935">
    <property type="entry name" value="SAM_O-MeTrfase"/>
</dbReference>
<keyword evidence="2 5" id="KW-0808">Transferase</keyword>